<evidence type="ECO:0000313" key="4">
    <source>
        <dbReference type="EMBL" id="CQD23849.1"/>
    </source>
</evidence>
<feature type="domain" description="SCP" evidence="3">
    <location>
        <begin position="58"/>
        <end position="164"/>
    </location>
</feature>
<protein>
    <submittedName>
        <fullName evidence="4">SCP-like extracellular protein</fullName>
    </submittedName>
</protein>
<reference evidence="4 5" key="1">
    <citation type="submission" date="2015-03" db="EMBL/GenBank/DDBJ databases">
        <authorList>
            <person name="Urmite Genomes"/>
        </authorList>
    </citation>
    <scope>NUCLEOTIDE SEQUENCE [LARGE SCALE GENOMIC DNA]</scope>
    <source>
        <strain evidence="4 5">CSUR P1491</strain>
    </source>
</reference>
<dbReference type="RefSeq" id="WP_090609970.1">
    <property type="nucleotide sequence ID" value="NZ_CTEE01000002.1"/>
</dbReference>
<dbReference type="STRING" id="141349.BN1232_05893"/>
<dbReference type="InterPro" id="IPR035940">
    <property type="entry name" value="CAP_sf"/>
</dbReference>
<organism evidence="4 5">
    <name type="scientific">Mycobacterium lentiflavum</name>
    <dbReference type="NCBI Taxonomy" id="141349"/>
    <lineage>
        <taxon>Bacteria</taxon>
        <taxon>Bacillati</taxon>
        <taxon>Actinomycetota</taxon>
        <taxon>Actinomycetes</taxon>
        <taxon>Mycobacteriales</taxon>
        <taxon>Mycobacteriaceae</taxon>
        <taxon>Mycobacterium</taxon>
        <taxon>Mycobacterium simiae complex</taxon>
    </lineage>
</organism>
<dbReference type="EMBL" id="CTEE01000002">
    <property type="protein sequence ID" value="CQD23849.1"/>
    <property type="molecule type" value="Genomic_DNA"/>
</dbReference>
<dbReference type="SUPFAM" id="SSF55797">
    <property type="entry name" value="PR-1-like"/>
    <property type="match status" value="1"/>
</dbReference>
<proteinExistence type="predicted"/>
<feature type="signal peptide" evidence="2">
    <location>
        <begin position="1"/>
        <end position="27"/>
    </location>
</feature>
<name>A0A0E3WE57_MYCLN</name>
<dbReference type="AlphaFoldDB" id="A0A0E3WE57"/>
<keyword evidence="2" id="KW-0732">Signal</keyword>
<dbReference type="PANTHER" id="PTHR31157">
    <property type="entry name" value="SCP DOMAIN-CONTAINING PROTEIN"/>
    <property type="match status" value="1"/>
</dbReference>
<dbReference type="Pfam" id="PF00188">
    <property type="entry name" value="CAP"/>
    <property type="match status" value="1"/>
</dbReference>
<dbReference type="InterPro" id="IPR014044">
    <property type="entry name" value="CAP_dom"/>
</dbReference>
<feature type="region of interest" description="Disordered" evidence="1">
    <location>
        <begin position="188"/>
        <end position="211"/>
    </location>
</feature>
<dbReference type="Proteomes" id="UP000199251">
    <property type="component" value="Unassembled WGS sequence"/>
</dbReference>
<dbReference type="OrthoDB" id="4625906at2"/>
<dbReference type="CDD" id="cd05379">
    <property type="entry name" value="CAP_bacterial"/>
    <property type="match status" value="1"/>
</dbReference>
<dbReference type="Gene3D" id="3.40.33.10">
    <property type="entry name" value="CAP"/>
    <property type="match status" value="1"/>
</dbReference>
<sequence>MPNRPLTLPAVVAATTSALLGAPAAHADQDNTLIPNNTRLNNSVVANVYTMQHQAGCTNDVKVNPQLQLAAQRHTDDVLQNRDLDGDIGSDGSTPQDRANVAGYRGIVAETVAINPALAISGVEILNRWYNNPADHAIMSDCANTQIGVWSKNSPDRTVVVAVYGQPQQPDPPVPSPVDVAAAVQNGADLGPLRAPGDRSANVPLDPSPDYDASDELEFGINWVPWILRGVYPPPAMPPQ</sequence>
<feature type="chain" id="PRO_5002414686" evidence="2">
    <location>
        <begin position="28"/>
        <end position="240"/>
    </location>
</feature>
<evidence type="ECO:0000256" key="2">
    <source>
        <dbReference type="SAM" id="SignalP"/>
    </source>
</evidence>
<evidence type="ECO:0000256" key="1">
    <source>
        <dbReference type="SAM" id="MobiDB-lite"/>
    </source>
</evidence>
<gene>
    <name evidence="4" type="ORF">BN1232_05893</name>
</gene>
<evidence type="ECO:0000313" key="5">
    <source>
        <dbReference type="Proteomes" id="UP000199251"/>
    </source>
</evidence>
<evidence type="ECO:0000259" key="3">
    <source>
        <dbReference type="Pfam" id="PF00188"/>
    </source>
</evidence>
<dbReference type="PANTHER" id="PTHR31157:SF1">
    <property type="entry name" value="SCP DOMAIN-CONTAINING PROTEIN"/>
    <property type="match status" value="1"/>
</dbReference>
<accession>A0A0E3WE57</accession>